<organism evidence="4 5">
    <name type="scientific">Falsiroseomonas selenitidurans</name>
    <dbReference type="NCBI Taxonomy" id="2716335"/>
    <lineage>
        <taxon>Bacteria</taxon>
        <taxon>Pseudomonadati</taxon>
        <taxon>Pseudomonadota</taxon>
        <taxon>Alphaproteobacteria</taxon>
        <taxon>Acetobacterales</taxon>
        <taxon>Roseomonadaceae</taxon>
        <taxon>Falsiroseomonas</taxon>
    </lineage>
</organism>
<evidence type="ECO:0000256" key="3">
    <source>
        <dbReference type="ARBA" id="ARBA00044507"/>
    </source>
</evidence>
<dbReference type="Proteomes" id="UP000787635">
    <property type="component" value="Unassembled WGS sequence"/>
</dbReference>
<proteinExistence type="inferred from homology"/>
<evidence type="ECO:0008006" key="6">
    <source>
        <dbReference type="Google" id="ProtNLM"/>
    </source>
</evidence>
<evidence type="ECO:0000313" key="4">
    <source>
        <dbReference type="EMBL" id="NKC31471.1"/>
    </source>
</evidence>
<comment type="caution">
    <text evidence="4">The sequence shown here is derived from an EMBL/GenBank/DDBJ whole genome shotgun (WGS) entry which is preliminary data.</text>
</comment>
<evidence type="ECO:0000313" key="5">
    <source>
        <dbReference type="Proteomes" id="UP000787635"/>
    </source>
</evidence>
<name>A0ABX1E2S3_9PROT</name>
<evidence type="ECO:0000256" key="2">
    <source>
        <dbReference type="ARBA" id="ARBA00022898"/>
    </source>
</evidence>
<dbReference type="RefSeq" id="WP_168030494.1">
    <property type="nucleotide sequence ID" value="NZ_JAAVNE010000015.1"/>
</dbReference>
<comment type="cofactor">
    <cofactor evidence="1">
        <name>pyridoxal 5'-phosphate</name>
        <dbReference type="ChEBI" id="CHEBI:597326"/>
    </cofactor>
</comment>
<dbReference type="InterPro" id="IPR015424">
    <property type="entry name" value="PyrdxlP-dep_Trfase"/>
</dbReference>
<dbReference type="InterPro" id="IPR018319">
    <property type="entry name" value="SelA-like"/>
</dbReference>
<keyword evidence="2" id="KW-0663">Pyridoxal phosphate</keyword>
<dbReference type="SUPFAM" id="SSF53383">
    <property type="entry name" value="PLP-dependent transferases"/>
    <property type="match status" value="1"/>
</dbReference>
<gene>
    <name evidence="4" type="ORF">HEQ75_11425</name>
</gene>
<evidence type="ECO:0000256" key="1">
    <source>
        <dbReference type="ARBA" id="ARBA00001933"/>
    </source>
</evidence>
<dbReference type="PANTHER" id="PTHR32328:SF0">
    <property type="entry name" value="L-SERYL-TRNA(SEC) SELENIUM TRANSFERASE"/>
    <property type="match status" value="1"/>
</dbReference>
<dbReference type="PANTHER" id="PTHR32328">
    <property type="entry name" value="L-SERYL-TRNA(SEC) SELENIUM TRANSFERASE"/>
    <property type="match status" value="1"/>
</dbReference>
<keyword evidence="5" id="KW-1185">Reference proteome</keyword>
<protein>
    <recommendedName>
        <fullName evidence="6">Selenocysteine synthase</fullName>
    </recommendedName>
</protein>
<sequence length="405" mass="40727">MSALAGLGLAPVINAAGTVTRLSGGILAPEVVAAMAEASAACFDMLDLQAAASRAIVAATGAEAGIVTGGASAALLLGAAACLVGLDPAAMDALPRDAARREVIVARSQRTMYDRAVEVAGGRLVEVGIPDRFSGAGVRDATAAEMAAAIGPATAAILWVAQPWSEPPLEELCRVAQAAGVPVLVDAAAQLPPLANLRGFLDAGADLVAFSGGKAIGGPQASGILAGRRKLVASALLQMLDLDLPAAQFRLPPEFAGNRALPFLPRHGIGRSCKAGKEEIVGLLVALQRFQAEGDAPRQARMRARLAAVQQAMGQPPGVAVEIAEGPTPLLLLRCADAAAARAAEAALRARRPAVHVNQGRLREGVLVVHPAALAEADLPALGAALAAVLGSDTVLPFASAAKAG</sequence>
<reference evidence="4 5" key="1">
    <citation type="submission" date="2020-03" db="EMBL/GenBank/DDBJ databases">
        <title>Roseomonas selenitidurans sp. nov. isolated from urban soil.</title>
        <authorList>
            <person name="Liu H."/>
        </authorList>
    </citation>
    <scope>NUCLEOTIDE SEQUENCE [LARGE SCALE GENOMIC DNA]</scope>
    <source>
        <strain evidence="4 5">BU-1</strain>
    </source>
</reference>
<dbReference type="EMBL" id="JAAVNE010000015">
    <property type="protein sequence ID" value="NKC31471.1"/>
    <property type="molecule type" value="Genomic_DNA"/>
</dbReference>
<comment type="similarity">
    <text evidence="3">Belongs to the SelA family.</text>
</comment>
<dbReference type="Gene3D" id="3.40.640.10">
    <property type="entry name" value="Type I PLP-dependent aspartate aminotransferase-like (Major domain)"/>
    <property type="match status" value="1"/>
</dbReference>
<dbReference type="Pfam" id="PF03841">
    <property type="entry name" value="SelA"/>
    <property type="match status" value="1"/>
</dbReference>
<accession>A0ABX1E2S3</accession>
<dbReference type="InterPro" id="IPR015421">
    <property type="entry name" value="PyrdxlP-dep_Trfase_major"/>
</dbReference>